<reference evidence="1 2" key="1">
    <citation type="journal article" date="2016" name="Front. Microbiol.">
        <title>Comprehensive Phylogenetic Analysis of Bovine Non-aureus Staphylococci Species Based on Whole-Genome Sequencing.</title>
        <authorList>
            <person name="Naushad S."/>
            <person name="Barkema H.W."/>
            <person name="Luby C."/>
            <person name="Condas L.A."/>
            <person name="Nobrega D.B."/>
            <person name="Carson D.A."/>
            <person name="De Buck J."/>
        </authorList>
    </citation>
    <scope>NUCLEOTIDE SEQUENCE [LARGE SCALE GENOMIC DNA]</scope>
    <source>
        <strain evidence="1 2">SNUC 2993</strain>
    </source>
</reference>
<dbReference type="Proteomes" id="UP000240717">
    <property type="component" value="Unassembled WGS sequence"/>
</dbReference>
<gene>
    <name evidence="1" type="ORF">BU085_09880</name>
</gene>
<dbReference type="STRING" id="1194526.A284_04370"/>
<dbReference type="EMBL" id="PZEV01000036">
    <property type="protein sequence ID" value="PTI50190.1"/>
    <property type="molecule type" value="Genomic_DNA"/>
</dbReference>
<organism evidence="1 2">
    <name type="scientific">Staphylococcus warneri</name>
    <dbReference type="NCBI Taxonomy" id="1292"/>
    <lineage>
        <taxon>Bacteria</taxon>
        <taxon>Bacillati</taxon>
        <taxon>Bacillota</taxon>
        <taxon>Bacilli</taxon>
        <taxon>Bacillales</taxon>
        <taxon>Staphylococcaceae</taxon>
        <taxon>Staphylococcus</taxon>
    </lineage>
</organism>
<dbReference type="AlphaFoldDB" id="A0A2T4PYV6"/>
<sequence length="153" mass="17837">MSTLFLILAILLLIGLSFYKNIKTVDLSSASINGIHLNEQFHKKAFNVNKNIKVDRYTFYNHKKYDDLTVKVHKKKHVVKGIVLVKDKEIHTNFGVRIGSHIDEVINDLGSNYQKSKIGKNYQSITYRDRGHHMKLSILYKDDIVKRIEFFSK</sequence>
<evidence type="ECO:0000313" key="2">
    <source>
        <dbReference type="Proteomes" id="UP000240717"/>
    </source>
</evidence>
<comment type="caution">
    <text evidence="1">The sequence shown here is derived from an EMBL/GenBank/DDBJ whole genome shotgun (WGS) entry which is preliminary data.</text>
</comment>
<name>A0A2T4PYV6_STAWA</name>
<protein>
    <submittedName>
        <fullName evidence="1">Uncharacterized protein</fullName>
    </submittedName>
</protein>
<proteinExistence type="predicted"/>
<accession>A0A2T4PYV6</accession>
<evidence type="ECO:0000313" key="1">
    <source>
        <dbReference type="EMBL" id="PTI50190.1"/>
    </source>
</evidence>